<evidence type="ECO:0000256" key="1">
    <source>
        <dbReference type="SAM" id="MobiDB-lite"/>
    </source>
</evidence>
<accession>F0WFL7</accession>
<evidence type="ECO:0000256" key="2">
    <source>
        <dbReference type="SAM" id="SignalP"/>
    </source>
</evidence>
<dbReference type="EMBL" id="FR824129">
    <property type="protein sequence ID" value="CCA19999.1"/>
    <property type="molecule type" value="Genomic_DNA"/>
</dbReference>
<feature type="chain" id="PRO_5007655423" evidence="2">
    <location>
        <begin position="26"/>
        <end position="115"/>
    </location>
</feature>
<proteinExistence type="predicted"/>
<reference evidence="3" key="2">
    <citation type="submission" date="2011-02" db="EMBL/GenBank/DDBJ databases">
        <authorList>
            <person name="MacLean D."/>
        </authorList>
    </citation>
    <scope>NUCLEOTIDE SEQUENCE</scope>
</reference>
<reference evidence="3" key="1">
    <citation type="journal article" date="2011" name="PLoS Biol.">
        <title>Gene gain and loss during evolution of obligate parasitism in the white rust pathogen of Arabidopsis thaliana.</title>
        <authorList>
            <person name="Kemen E."/>
            <person name="Gardiner A."/>
            <person name="Schultz-Larsen T."/>
            <person name="Kemen A.C."/>
            <person name="Balmuth A.L."/>
            <person name="Robert-Seilaniantz A."/>
            <person name="Bailey K."/>
            <person name="Holub E."/>
            <person name="Studholme D.J."/>
            <person name="Maclean D."/>
            <person name="Jones J.D."/>
        </authorList>
    </citation>
    <scope>NUCLEOTIDE SEQUENCE</scope>
</reference>
<evidence type="ECO:0000313" key="4">
    <source>
        <dbReference type="EMBL" id="CCA23288.1"/>
    </source>
</evidence>
<evidence type="ECO:0000313" key="3">
    <source>
        <dbReference type="EMBL" id="CCA19999.1"/>
    </source>
</evidence>
<dbReference type="AlphaFoldDB" id="F0WFL7"/>
<feature type="region of interest" description="Disordered" evidence="1">
    <location>
        <begin position="94"/>
        <end position="115"/>
    </location>
</feature>
<sequence length="115" mass="12877">MPSLSQTLVIVYCIALYANVASCAAEPNGSLRNLRLSIKSPENSLEFRTPRKLIQTDLFLGISALQQMVRRIQYTFQNFVGTYHQAKSQAVQNAQMKQQQQQQDEAVSAQEDALG</sequence>
<organism evidence="3">
    <name type="scientific">Albugo laibachii Nc14</name>
    <dbReference type="NCBI Taxonomy" id="890382"/>
    <lineage>
        <taxon>Eukaryota</taxon>
        <taxon>Sar</taxon>
        <taxon>Stramenopiles</taxon>
        <taxon>Oomycota</taxon>
        <taxon>Peronosporomycetes</taxon>
        <taxon>Albuginales</taxon>
        <taxon>Albuginaceae</taxon>
        <taxon>Albugo</taxon>
    </lineage>
</organism>
<dbReference type="EMBL" id="FR824233">
    <property type="protein sequence ID" value="CCA23288.1"/>
    <property type="molecule type" value="Genomic_DNA"/>
</dbReference>
<feature type="signal peptide" evidence="2">
    <location>
        <begin position="1"/>
        <end position="25"/>
    </location>
</feature>
<name>F0WFL7_9STRA</name>
<protein>
    <submittedName>
        <fullName evidence="4">AlNc14C188G8379 protein</fullName>
    </submittedName>
    <submittedName>
        <fullName evidence="3">AlNc14C84G5401 protein</fullName>
    </submittedName>
</protein>
<dbReference type="HOGENOM" id="CLU_2113501_0_0_1"/>
<gene>
    <name evidence="3" type="primary">AlNc14C84G5401</name>
    <name evidence="4" type="synonym">AlNc14C188G8379</name>
    <name evidence="3" type="ORF">ALNC14_061420</name>
    <name evidence="4" type="ORF">ALNC14_094310</name>
</gene>
<keyword evidence="2" id="KW-0732">Signal</keyword>